<dbReference type="Pfam" id="PF00596">
    <property type="entry name" value="Aldolase_II"/>
    <property type="match status" value="1"/>
</dbReference>
<keyword evidence="9" id="KW-1185">Reference proteome</keyword>
<evidence type="ECO:0000313" key="9">
    <source>
        <dbReference type="Proteomes" id="UP000768567"/>
    </source>
</evidence>
<dbReference type="NCBIfam" id="NF006047">
    <property type="entry name" value="PRK08193.1"/>
    <property type="match status" value="1"/>
</dbReference>
<evidence type="ECO:0000256" key="3">
    <source>
        <dbReference type="ARBA" id="ARBA00010037"/>
    </source>
</evidence>
<keyword evidence="5" id="KW-0479">Metal-binding</keyword>
<comment type="similarity">
    <text evidence="3">Belongs to the aldolase class II family. AraD/FucA subfamily.</text>
</comment>
<dbReference type="Proteomes" id="UP000768567">
    <property type="component" value="Unassembled WGS sequence"/>
</dbReference>
<evidence type="ECO:0000313" key="8">
    <source>
        <dbReference type="EMBL" id="MBE5037521.1"/>
    </source>
</evidence>
<feature type="domain" description="Class II aldolase/adducin N-terminal" evidence="7">
    <location>
        <begin position="6"/>
        <end position="196"/>
    </location>
</feature>
<comment type="cofactor">
    <cofactor evidence="2">
        <name>Zn(2+)</name>
        <dbReference type="ChEBI" id="CHEBI:29105"/>
    </cofactor>
</comment>
<comment type="catalytic activity">
    <reaction evidence="1">
        <text>L-ribulose 5-phosphate = D-xylulose 5-phosphate</text>
        <dbReference type="Rhea" id="RHEA:22368"/>
        <dbReference type="ChEBI" id="CHEBI:57737"/>
        <dbReference type="ChEBI" id="CHEBI:58226"/>
        <dbReference type="EC" id="5.1.3.4"/>
    </reaction>
</comment>
<dbReference type="Gene3D" id="3.40.225.10">
    <property type="entry name" value="Class II aldolase/adducin N-terminal domain"/>
    <property type="match status" value="1"/>
</dbReference>
<evidence type="ECO:0000256" key="6">
    <source>
        <dbReference type="ARBA" id="ARBA00022833"/>
    </source>
</evidence>
<dbReference type="PANTHER" id="PTHR22789">
    <property type="entry name" value="FUCULOSE PHOSPHATE ALDOLASE"/>
    <property type="match status" value="1"/>
</dbReference>
<dbReference type="GO" id="GO:0008742">
    <property type="term" value="F:L-ribulose-phosphate 4-epimerase activity"/>
    <property type="evidence" value="ECO:0007669"/>
    <property type="project" value="UniProtKB-EC"/>
</dbReference>
<evidence type="ECO:0000256" key="4">
    <source>
        <dbReference type="ARBA" id="ARBA00013186"/>
    </source>
</evidence>
<gene>
    <name evidence="8" type="ORF">INF35_06970</name>
</gene>
<evidence type="ECO:0000256" key="5">
    <source>
        <dbReference type="ARBA" id="ARBA00022723"/>
    </source>
</evidence>
<dbReference type="InterPro" id="IPR050197">
    <property type="entry name" value="Aldolase_class_II_sugar_metab"/>
</dbReference>
<sequence length="230" mass="25459">MEALKQQVCAANLDLPRLGLVTHTWGNVSGIDRQTGLFVIKPSGVPYDALTPETMVVMDLEGNRVEGTLNPSSDTKTHLELYRAFPQIGGIVHTHSPYATAWAQAGRDIPCYGTTHADYFYGPVPCARMLTQAELDLDYEKSTGLVIAELFRERKLDPVAVPGALCRCHGPFAWGKDPAQAVYHASVLEECAKMAMWTLQLNPEAQPVPQYLLDKHYFRKHGPGAYYGQK</sequence>
<dbReference type="EC" id="5.1.3.4" evidence="4"/>
<dbReference type="InterPro" id="IPR036409">
    <property type="entry name" value="Aldolase_II/adducin_N_sf"/>
</dbReference>
<dbReference type="NCBIfam" id="NF009003">
    <property type="entry name" value="PRK12348.1"/>
    <property type="match status" value="1"/>
</dbReference>
<dbReference type="NCBIfam" id="NF009625">
    <property type="entry name" value="PRK13145.1"/>
    <property type="match status" value="1"/>
</dbReference>
<comment type="caution">
    <text evidence="8">The sequence shown here is derived from an EMBL/GenBank/DDBJ whole genome shotgun (WGS) entry which is preliminary data.</text>
</comment>
<dbReference type="CDD" id="cd00398">
    <property type="entry name" value="Aldolase_II"/>
    <property type="match status" value="1"/>
</dbReference>
<name>A0ABR9R331_9FIRM</name>
<organism evidence="8 9">
    <name type="scientific">Gemmiger gallinarum</name>
    <dbReference type="NCBI Taxonomy" id="2779354"/>
    <lineage>
        <taxon>Bacteria</taxon>
        <taxon>Bacillati</taxon>
        <taxon>Bacillota</taxon>
        <taxon>Clostridia</taxon>
        <taxon>Eubacteriales</taxon>
        <taxon>Gemmiger</taxon>
    </lineage>
</organism>
<evidence type="ECO:0000256" key="2">
    <source>
        <dbReference type="ARBA" id="ARBA00001947"/>
    </source>
</evidence>
<dbReference type="EMBL" id="JADCKC010000002">
    <property type="protein sequence ID" value="MBE5037521.1"/>
    <property type="molecule type" value="Genomic_DNA"/>
</dbReference>
<evidence type="ECO:0000259" key="7">
    <source>
        <dbReference type="SMART" id="SM01007"/>
    </source>
</evidence>
<reference evidence="8 9" key="1">
    <citation type="submission" date="2020-10" db="EMBL/GenBank/DDBJ databases">
        <title>ChiBAC.</title>
        <authorList>
            <person name="Zenner C."/>
            <person name="Hitch T.C.A."/>
            <person name="Clavel T."/>
        </authorList>
    </citation>
    <scope>NUCLEOTIDE SEQUENCE [LARGE SCALE GENOMIC DNA]</scope>
    <source>
        <strain evidence="8 9">DSM 109015</strain>
    </source>
</reference>
<accession>A0ABR9R331</accession>
<dbReference type="InterPro" id="IPR001303">
    <property type="entry name" value="Aldolase_II/adducin_N"/>
</dbReference>
<evidence type="ECO:0000256" key="1">
    <source>
        <dbReference type="ARBA" id="ARBA00001726"/>
    </source>
</evidence>
<proteinExistence type="inferred from homology"/>
<keyword evidence="6" id="KW-0862">Zinc</keyword>
<dbReference type="PANTHER" id="PTHR22789:SF8">
    <property type="entry name" value="L-RIBULOSE-5-PHOSPHATE 4-EPIMERASE SGBE"/>
    <property type="match status" value="1"/>
</dbReference>
<dbReference type="SMART" id="SM01007">
    <property type="entry name" value="Aldolase_II"/>
    <property type="match status" value="1"/>
</dbReference>
<dbReference type="SUPFAM" id="SSF53639">
    <property type="entry name" value="AraD/HMP-PK domain-like"/>
    <property type="match status" value="1"/>
</dbReference>
<keyword evidence="8" id="KW-0413">Isomerase</keyword>
<protein>
    <recommendedName>
        <fullName evidence="4">L-ribulose-5-phosphate 4-epimerase</fullName>
        <ecNumber evidence="4">5.1.3.4</ecNumber>
    </recommendedName>
</protein>